<geneLocation type="chloroplast" evidence="5"/>
<protein>
    <submittedName>
        <fullName evidence="5">Ribosomal protein S9</fullName>
    </submittedName>
</protein>
<evidence type="ECO:0000256" key="3">
    <source>
        <dbReference type="ARBA" id="ARBA00023274"/>
    </source>
</evidence>
<dbReference type="EMBL" id="MF630936">
    <property type="protein sequence ID" value="AXA45469.1"/>
    <property type="molecule type" value="Genomic_DNA"/>
</dbReference>
<dbReference type="InterPro" id="IPR020574">
    <property type="entry name" value="Ribosomal_uS9_CS"/>
</dbReference>
<dbReference type="RefSeq" id="YP_009503388.1">
    <property type="nucleotide sequence ID" value="NC_038187.1"/>
</dbReference>
<dbReference type="GO" id="GO:0003723">
    <property type="term" value="F:RNA binding"/>
    <property type="evidence" value="ECO:0007669"/>
    <property type="project" value="TreeGrafter"/>
</dbReference>
<dbReference type="Gene3D" id="3.30.230.10">
    <property type="match status" value="1"/>
</dbReference>
<dbReference type="InterPro" id="IPR020568">
    <property type="entry name" value="Ribosomal_Su5_D2-typ_SF"/>
</dbReference>
<dbReference type="GO" id="GO:0003735">
    <property type="term" value="F:structural constituent of ribosome"/>
    <property type="evidence" value="ECO:0007669"/>
    <property type="project" value="InterPro"/>
</dbReference>
<keyword evidence="3 4" id="KW-0687">Ribonucleoprotein</keyword>
<dbReference type="AlphaFoldDB" id="A0A2Z4YVV4"/>
<evidence type="ECO:0000313" key="5">
    <source>
        <dbReference type="EMBL" id="AXA45469.1"/>
    </source>
</evidence>
<keyword evidence="5" id="KW-0934">Plastid</keyword>
<gene>
    <name evidence="5" type="primary">rps9</name>
</gene>
<keyword evidence="2 4" id="KW-0689">Ribosomal protein</keyword>
<dbReference type="GO" id="GO:0015935">
    <property type="term" value="C:small ribosomal subunit"/>
    <property type="evidence" value="ECO:0007669"/>
    <property type="project" value="TreeGrafter"/>
</dbReference>
<evidence type="ECO:0000256" key="1">
    <source>
        <dbReference type="ARBA" id="ARBA00005251"/>
    </source>
</evidence>
<name>A0A2Z4YVV4_9EUGL</name>
<proteinExistence type="inferred from homology"/>
<evidence type="ECO:0000256" key="4">
    <source>
        <dbReference type="RuleBase" id="RU003815"/>
    </source>
</evidence>
<dbReference type="Pfam" id="PF00380">
    <property type="entry name" value="Ribosomal_S9"/>
    <property type="match status" value="1"/>
</dbReference>
<organism evidence="5">
    <name type="scientific">Euglena clara</name>
    <dbReference type="NCBI Taxonomy" id="215708"/>
    <lineage>
        <taxon>Eukaryota</taxon>
        <taxon>Discoba</taxon>
        <taxon>Euglenozoa</taxon>
        <taxon>Euglenida</taxon>
        <taxon>Spirocuta</taxon>
        <taxon>Euglenophyceae</taxon>
        <taxon>Euglenales</taxon>
        <taxon>Euglenaceae</taxon>
        <taxon>Euglena</taxon>
    </lineage>
</organism>
<dbReference type="PANTHER" id="PTHR21569">
    <property type="entry name" value="RIBOSOMAL PROTEIN S9"/>
    <property type="match status" value="1"/>
</dbReference>
<keyword evidence="5" id="KW-0150">Chloroplast</keyword>
<reference evidence="5" key="1">
    <citation type="journal article" date="2018" name="J. Appl. Phycol.">
        <title>Intrageneric chloroplast genome comparison in the genus Euglena (Phylum: Euglenophyta) with annotated chloroplast genomes of Euglena hiemalis and Euglena clara.</title>
        <authorList>
            <person name="Ellala Hewadikaramge M."/>
            <person name="Linton E."/>
        </authorList>
    </citation>
    <scope>NUCLEOTIDE SEQUENCE</scope>
    <source>
        <strain evidence="5">SAG 25.98</strain>
    </source>
</reference>
<comment type="similarity">
    <text evidence="1 4">Belongs to the universal ribosomal protein uS9 family.</text>
</comment>
<dbReference type="InterPro" id="IPR000754">
    <property type="entry name" value="Ribosomal_uS9"/>
</dbReference>
<dbReference type="InterPro" id="IPR023035">
    <property type="entry name" value="Ribosomal_uS9_bac/plastid"/>
</dbReference>
<sequence length="129" mass="14390">MELNITSIGKRKSSIAKINLREGLGNVIINAKPFSDYLQNNPSDLFSVSPLMLLGLEKRYDIFIVVCGGGLSGQADAIKLGISRALYKLSDLEDKKNLKLNGFLTRNSLCKERRYGLKKARKAPQFSKR</sequence>
<dbReference type="SUPFAM" id="SSF54211">
    <property type="entry name" value="Ribosomal protein S5 domain 2-like"/>
    <property type="match status" value="1"/>
</dbReference>
<dbReference type="PANTHER" id="PTHR21569:SF1">
    <property type="entry name" value="SMALL RIBOSOMAL SUBUNIT PROTEIN US9M"/>
    <property type="match status" value="1"/>
</dbReference>
<accession>A0A2Z4YVV4</accession>
<dbReference type="GO" id="GO:0005737">
    <property type="term" value="C:cytoplasm"/>
    <property type="evidence" value="ECO:0007669"/>
    <property type="project" value="UniProtKB-ARBA"/>
</dbReference>
<dbReference type="GeneID" id="37542356"/>
<dbReference type="PROSITE" id="PS00360">
    <property type="entry name" value="RIBOSOMAL_S9"/>
    <property type="match status" value="1"/>
</dbReference>
<dbReference type="InterPro" id="IPR014721">
    <property type="entry name" value="Ribsml_uS5_D2-typ_fold_subgr"/>
</dbReference>
<evidence type="ECO:0000256" key="2">
    <source>
        <dbReference type="ARBA" id="ARBA00022980"/>
    </source>
</evidence>
<dbReference type="NCBIfam" id="NF001099">
    <property type="entry name" value="PRK00132.1"/>
    <property type="match status" value="1"/>
</dbReference>
<dbReference type="GO" id="GO:0006412">
    <property type="term" value="P:translation"/>
    <property type="evidence" value="ECO:0007669"/>
    <property type="project" value="InterPro"/>
</dbReference>